<accession>A0A914GRY0</accession>
<dbReference type="Proteomes" id="UP000887572">
    <property type="component" value="Unplaced"/>
</dbReference>
<reference evidence="2" key="1">
    <citation type="submission" date="2022-11" db="UniProtKB">
        <authorList>
            <consortium name="WormBaseParasite"/>
        </authorList>
    </citation>
    <scope>IDENTIFICATION</scope>
</reference>
<evidence type="ECO:0000313" key="1">
    <source>
        <dbReference type="Proteomes" id="UP000887572"/>
    </source>
</evidence>
<dbReference type="WBParaSite" id="Gr19_v10_g10206.t3">
    <property type="protein sequence ID" value="Gr19_v10_g10206.t3"/>
    <property type="gene ID" value="Gr19_v10_g10206"/>
</dbReference>
<name>A0A914GRY0_GLORO</name>
<proteinExistence type="predicted"/>
<dbReference type="AlphaFoldDB" id="A0A914GRY0"/>
<evidence type="ECO:0000313" key="2">
    <source>
        <dbReference type="WBParaSite" id="Gr19_v10_g10206.t3"/>
    </source>
</evidence>
<organism evidence="1 2">
    <name type="scientific">Globodera rostochiensis</name>
    <name type="common">Golden nematode worm</name>
    <name type="synonym">Heterodera rostochiensis</name>
    <dbReference type="NCBI Taxonomy" id="31243"/>
    <lineage>
        <taxon>Eukaryota</taxon>
        <taxon>Metazoa</taxon>
        <taxon>Ecdysozoa</taxon>
        <taxon>Nematoda</taxon>
        <taxon>Chromadorea</taxon>
        <taxon>Rhabditida</taxon>
        <taxon>Tylenchina</taxon>
        <taxon>Tylenchomorpha</taxon>
        <taxon>Tylenchoidea</taxon>
        <taxon>Heteroderidae</taxon>
        <taxon>Heteroderinae</taxon>
        <taxon>Globodera</taxon>
    </lineage>
</organism>
<keyword evidence="1" id="KW-1185">Reference proteome</keyword>
<sequence length="577" mass="67170">MDVHKNHEYDEYVPKKELLFYCIFVKYAAQLATDRIVLADDQFLSSNDVTFSINQYRIDNLEGNDETVYDAIAAAFDENILNAKCPMPEAVLQQILRLTFSFAARIYTSLYFNEINSFELFEWKIERVLIAYKYLNANNDDDNALGIFPYRFIEICRPFCLTEFCLENFGTEAYSHEQMHYIDNFKFLLALSEHSLTVYEIYKLINIIFNVANKKYILSAIGPPPAVYIFIKQFFKKASLTLAEIGIMLEEFGCQLYWRFTNFNRYALQHNLICSEAKCNNDSDIRSDGRTLFGPSPHANGNNILSTEQLDFLPRTKGIPTKVNSQLFKLLLSLAIRLSVQFEHEDLAGDYLNTFIFAYQCITVPKNILEEHCFLKTQITKLDQRIEAKIPILNRDFLIYYSNEHLETIKVKNLLEQIAAEDENISTDEFIGILIGHLSQLKMELCKQNSKKREINKYFDENLLSYAKAIKVNSNIGEGLHQIICVLIGKVKEMVQKREWNYANLKYEQMLEWTLLKIVLSKIGLCGQWKQIEILRGQWAASFDQKYFAESCGESTPNFEEFMQKLVDNLEKIDKML</sequence>
<protein>
    <submittedName>
        <fullName evidence="2">Uncharacterized protein</fullName>
    </submittedName>
</protein>